<dbReference type="Proteomes" id="UP000734218">
    <property type="component" value="Unassembled WGS sequence"/>
</dbReference>
<name>A0ABX0XNV5_9SPHN</name>
<evidence type="ECO:0000313" key="3">
    <source>
        <dbReference type="EMBL" id="NJC35068.1"/>
    </source>
</evidence>
<keyword evidence="2" id="KW-0472">Membrane</keyword>
<accession>A0ABX0XNV5</accession>
<evidence type="ECO:0000256" key="2">
    <source>
        <dbReference type="SAM" id="Phobius"/>
    </source>
</evidence>
<sequence>MSEIADRSRQSRRRWARPGSSHDRVVRGARLILPAAVGALTAILALAPILGDNEISFVLAKDKVAITRDRMRVSEAVYRGADNKGQAFALSAGSAVQVSTADPIVRLQDLSARIALPEGPATLRAGRGRYDIQSEQVAVDGPILFQAADGYQLQTSDVRVDLPARTLESQGRVQGRMPLGTFSGDRMRADLGARTVTLEGRARLRVVQGAIR</sequence>
<keyword evidence="4" id="KW-1185">Reference proteome</keyword>
<organism evidence="3 4">
    <name type="scientific">Sphingomonas jejuensis</name>
    <dbReference type="NCBI Taxonomy" id="904715"/>
    <lineage>
        <taxon>Bacteria</taxon>
        <taxon>Pseudomonadati</taxon>
        <taxon>Pseudomonadota</taxon>
        <taxon>Alphaproteobacteria</taxon>
        <taxon>Sphingomonadales</taxon>
        <taxon>Sphingomonadaceae</taxon>
        <taxon>Sphingomonas</taxon>
    </lineage>
</organism>
<reference evidence="3 4" key="1">
    <citation type="submission" date="2020-03" db="EMBL/GenBank/DDBJ databases">
        <title>Genomic Encyclopedia of Type Strains, Phase IV (KMG-IV): sequencing the most valuable type-strain genomes for metagenomic binning, comparative biology and taxonomic classification.</title>
        <authorList>
            <person name="Goeker M."/>
        </authorList>
    </citation>
    <scope>NUCLEOTIDE SEQUENCE [LARGE SCALE GENOMIC DNA]</scope>
    <source>
        <strain evidence="3 4">DSM 27651</strain>
    </source>
</reference>
<dbReference type="InterPro" id="IPR010664">
    <property type="entry name" value="LipoPS_assembly_LptC-rel"/>
</dbReference>
<keyword evidence="2" id="KW-0812">Transmembrane</keyword>
<gene>
    <name evidence="3" type="ORF">GGR88_002582</name>
</gene>
<comment type="caution">
    <text evidence="3">The sequence shown here is derived from an EMBL/GenBank/DDBJ whole genome shotgun (WGS) entry which is preliminary data.</text>
</comment>
<protein>
    <submittedName>
        <fullName evidence="3">Lipopolysaccharide export system protein LptC</fullName>
    </submittedName>
</protein>
<feature type="region of interest" description="Disordered" evidence="1">
    <location>
        <begin position="1"/>
        <end position="20"/>
    </location>
</feature>
<evidence type="ECO:0000313" key="4">
    <source>
        <dbReference type="Proteomes" id="UP000734218"/>
    </source>
</evidence>
<dbReference type="RefSeq" id="WP_167955606.1">
    <property type="nucleotide sequence ID" value="NZ_JAATJE010000002.1"/>
</dbReference>
<proteinExistence type="predicted"/>
<keyword evidence="2" id="KW-1133">Transmembrane helix</keyword>
<dbReference type="Pfam" id="PF06835">
    <property type="entry name" value="LptC"/>
    <property type="match status" value="1"/>
</dbReference>
<evidence type="ECO:0000256" key="1">
    <source>
        <dbReference type="SAM" id="MobiDB-lite"/>
    </source>
</evidence>
<dbReference type="Gene3D" id="2.60.450.10">
    <property type="entry name" value="Lipopolysaccharide (LPS) transport protein A like domain"/>
    <property type="match status" value="1"/>
</dbReference>
<feature type="transmembrane region" description="Helical" evidence="2">
    <location>
        <begin position="31"/>
        <end position="51"/>
    </location>
</feature>
<dbReference type="EMBL" id="JAATJE010000002">
    <property type="protein sequence ID" value="NJC35068.1"/>
    <property type="molecule type" value="Genomic_DNA"/>
</dbReference>